<evidence type="ECO:0000256" key="7">
    <source>
        <dbReference type="ARBA" id="ARBA00022741"/>
    </source>
</evidence>
<dbReference type="PANTHER" id="PTHR43047">
    <property type="entry name" value="TWO-COMPONENT HISTIDINE PROTEIN KINASE"/>
    <property type="match status" value="1"/>
</dbReference>
<dbReference type="SMART" id="SM00388">
    <property type="entry name" value="HisKA"/>
    <property type="match status" value="1"/>
</dbReference>
<evidence type="ECO:0000256" key="4">
    <source>
        <dbReference type="ARBA" id="ARBA00022475"/>
    </source>
</evidence>
<keyword evidence="8" id="KW-0418">Kinase</keyword>
<evidence type="ECO:0000256" key="5">
    <source>
        <dbReference type="ARBA" id="ARBA00022553"/>
    </source>
</evidence>
<evidence type="ECO:0000259" key="14">
    <source>
        <dbReference type="PROSITE" id="PS50109"/>
    </source>
</evidence>
<dbReference type="InterPro" id="IPR003594">
    <property type="entry name" value="HATPase_dom"/>
</dbReference>
<protein>
    <recommendedName>
        <fullName evidence="3">histidine kinase</fullName>
        <ecNumber evidence="3">2.7.13.3</ecNumber>
    </recommendedName>
</protein>
<dbReference type="Pfam" id="PF00072">
    <property type="entry name" value="Response_reg"/>
    <property type="match status" value="1"/>
</dbReference>
<proteinExistence type="predicted"/>
<organism evidence="16 17">
    <name type="scientific">Ferrigenium kumadai</name>
    <dbReference type="NCBI Taxonomy" id="1682490"/>
    <lineage>
        <taxon>Bacteria</taxon>
        <taxon>Pseudomonadati</taxon>
        <taxon>Pseudomonadota</taxon>
        <taxon>Betaproteobacteria</taxon>
        <taxon>Nitrosomonadales</taxon>
        <taxon>Gallionellaceae</taxon>
        <taxon>Ferrigenium</taxon>
    </lineage>
</organism>
<dbReference type="SUPFAM" id="SSF47384">
    <property type="entry name" value="Homodimeric domain of signal transducing histidine kinase"/>
    <property type="match status" value="1"/>
</dbReference>
<dbReference type="InterPro" id="IPR005467">
    <property type="entry name" value="His_kinase_dom"/>
</dbReference>
<keyword evidence="6" id="KW-0808">Transferase</keyword>
<dbReference type="KEGG" id="fku:FGKAn22_07860"/>
<keyword evidence="9" id="KW-0067">ATP-binding</keyword>
<dbReference type="InterPro" id="IPR003661">
    <property type="entry name" value="HisK_dim/P_dom"/>
</dbReference>
<feature type="modified residue" description="4-aspartylphosphate" evidence="12">
    <location>
        <position position="68"/>
    </location>
</feature>
<evidence type="ECO:0000313" key="17">
    <source>
        <dbReference type="Proteomes" id="UP001319121"/>
    </source>
</evidence>
<dbReference type="Proteomes" id="UP001319121">
    <property type="component" value="Chromosome"/>
</dbReference>
<dbReference type="GO" id="GO:0005524">
    <property type="term" value="F:ATP binding"/>
    <property type="evidence" value="ECO:0007669"/>
    <property type="project" value="UniProtKB-KW"/>
</dbReference>
<dbReference type="GO" id="GO:0005886">
    <property type="term" value="C:plasma membrane"/>
    <property type="evidence" value="ECO:0007669"/>
    <property type="project" value="UniProtKB-SubCell"/>
</dbReference>
<dbReference type="Gene3D" id="3.40.50.2300">
    <property type="match status" value="1"/>
</dbReference>
<evidence type="ECO:0000256" key="6">
    <source>
        <dbReference type="ARBA" id="ARBA00022679"/>
    </source>
</evidence>
<feature type="domain" description="Histidine kinase" evidence="14">
    <location>
        <begin position="224"/>
        <end position="440"/>
    </location>
</feature>
<dbReference type="InterPro" id="IPR036890">
    <property type="entry name" value="HATPase_C_sf"/>
</dbReference>
<gene>
    <name evidence="16" type="ORF">FGKAn22_07860</name>
</gene>
<keyword evidence="13" id="KW-0175">Coiled coil</keyword>
<dbReference type="Gene3D" id="3.30.565.10">
    <property type="entry name" value="Histidine kinase-like ATPase, C-terminal domain"/>
    <property type="match status" value="1"/>
</dbReference>
<evidence type="ECO:0000256" key="10">
    <source>
        <dbReference type="ARBA" id="ARBA00023012"/>
    </source>
</evidence>
<dbReference type="FunFam" id="3.30.565.10:FF:000023">
    <property type="entry name" value="PAS domain-containing sensor histidine kinase"/>
    <property type="match status" value="1"/>
</dbReference>
<keyword evidence="4" id="KW-1003">Cell membrane</keyword>
<dbReference type="GO" id="GO:0000155">
    <property type="term" value="F:phosphorelay sensor kinase activity"/>
    <property type="evidence" value="ECO:0007669"/>
    <property type="project" value="InterPro"/>
</dbReference>
<dbReference type="GO" id="GO:0009927">
    <property type="term" value="F:histidine phosphotransfer kinase activity"/>
    <property type="evidence" value="ECO:0007669"/>
    <property type="project" value="TreeGrafter"/>
</dbReference>
<evidence type="ECO:0000313" key="16">
    <source>
        <dbReference type="EMBL" id="BBI99093.1"/>
    </source>
</evidence>
<evidence type="ECO:0000256" key="11">
    <source>
        <dbReference type="ARBA" id="ARBA00023136"/>
    </source>
</evidence>
<dbReference type="PROSITE" id="PS50110">
    <property type="entry name" value="RESPONSE_REGULATORY"/>
    <property type="match status" value="1"/>
</dbReference>
<dbReference type="CDD" id="cd00082">
    <property type="entry name" value="HisKA"/>
    <property type="match status" value="1"/>
</dbReference>
<keyword evidence="10" id="KW-0902">Two-component regulatory system</keyword>
<keyword evidence="11" id="KW-0472">Membrane</keyword>
<evidence type="ECO:0000256" key="9">
    <source>
        <dbReference type="ARBA" id="ARBA00022840"/>
    </source>
</evidence>
<sequence>MNLEQDDTGNQGASPAQTPILIVEDSMIQAELLRRTLAHEGYRVTVARDGAEGLSAARKERPRLVISDINMPVMDGYELCHAIRMDEELRDTPVILLTMLSDAKDVIRGLNAGADFYVTKPFNERYLLLRVKKALTEPRQEEKKMEMELTLDGEKYRVNAGSRQIMGLLISTYENAASQNRELMTVQDQLKSINDHLEEKTLELEQANAKLQELDKLKSMFIASMSHELRTPLNSIIGFTGIILQGMAGEINEEQSKQLTLVKESAGHLLQLINDVIDVSKIEADKAAIVIAEFDLAELAREVADSFAVAVRKKGIELSVEVPERLPIASDQRRVRQILVNLLGNAVKFTDSGRIALRLNAGPEGVEVTVQDTGIGIGSEDIPKLFAAFSQIVIEGRPKEGSGLGLYLSQKMAHLLGGRITAQSEPGKGSVFTLSLPAHFRMSDA</sequence>
<dbReference type="InterPro" id="IPR011006">
    <property type="entry name" value="CheY-like_superfamily"/>
</dbReference>
<evidence type="ECO:0000256" key="3">
    <source>
        <dbReference type="ARBA" id="ARBA00012438"/>
    </source>
</evidence>
<dbReference type="PRINTS" id="PR00344">
    <property type="entry name" value="BCTRLSENSOR"/>
</dbReference>
<dbReference type="InterPro" id="IPR001789">
    <property type="entry name" value="Sig_transdc_resp-reg_receiver"/>
</dbReference>
<dbReference type="Pfam" id="PF00512">
    <property type="entry name" value="HisKA"/>
    <property type="match status" value="1"/>
</dbReference>
<evidence type="ECO:0000259" key="15">
    <source>
        <dbReference type="PROSITE" id="PS50110"/>
    </source>
</evidence>
<comment type="subcellular location">
    <subcellularLocation>
        <location evidence="2">Cell membrane</location>
    </subcellularLocation>
</comment>
<dbReference type="SMART" id="SM00387">
    <property type="entry name" value="HATPase_c"/>
    <property type="match status" value="1"/>
</dbReference>
<dbReference type="AlphaFoldDB" id="A0AAN1VZ88"/>
<accession>A0AAN1VZ88</accession>
<evidence type="ECO:0000256" key="13">
    <source>
        <dbReference type="SAM" id="Coils"/>
    </source>
</evidence>
<dbReference type="SUPFAM" id="SSF55874">
    <property type="entry name" value="ATPase domain of HSP90 chaperone/DNA topoisomerase II/histidine kinase"/>
    <property type="match status" value="1"/>
</dbReference>
<evidence type="ECO:0000256" key="12">
    <source>
        <dbReference type="PROSITE-ProRule" id="PRU00169"/>
    </source>
</evidence>
<evidence type="ECO:0000256" key="2">
    <source>
        <dbReference type="ARBA" id="ARBA00004236"/>
    </source>
</evidence>
<dbReference type="EC" id="2.7.13.3" evidence="3"/>
<dbReference type="PROSITE" id="PS50109">
    <property type="entry name" value="HIS_KIN"/>
    <property type="match status" value="1"/>
</dbReference>
<dbReference type="CDD" id="cd16922">
    <property type="entry name" value="HATPase_EvgS-ArcB-TorS-like"/>
    <property type="match status" value="1"/>
</dbReference>
<comment type="catalytic activity">
    <reaction evidence="1">
        <text>ATP + protein L-histidine = ADP + protein N-phospho-L-histidine.</text>
        <dbReference type="EC" id="2.7.13.3"/>
    </reaction>
</comment>
<dbReference type="SUPFAM" id="SSF52172">
    <property type="entry name" value="CheY-like"/>
    <property type="match status" value="1"/>
</dbReference>
<dbReference type="InterPro" id="IPR004358">
    <property type="entry name" value="Sig_transdc_His_kin-like_C"/>
</dbReference>
<dbReference type="Gene3D" id="1.10.287.130">
    <property type="match status" value="1"/>
</dbReference>
<keyword evidence="17" id="KW-1185">Reference proteome</keyword>
<feature type="coiled-coil region" evidence="13">
    <location>
        <begin position="190"/>
        <end position="217"/>
    </location>
</feature>
<dbReference type="PANTHER" id="PTHR43047:SF63">
    <property type="entry name" value="HISTIDINE KINASE"/>
    <property type="match status" value="1"/>
</dbReference>
<evidence type="ECO:0000256" key="1">
    <source>
        <dbReference type="ARBA" id="ARBA00000085"/>
    </source>
</evidence>
<dbReference type="SMART" id="SM00448">
    <property type="entry name" value="REC"/>
    <property type="match status" value="1"/>
</dbReference>
<dbReference type="EMBL" id="AP019536">
    <property type="protein sequence ID" value="BBI99093.1"/>
    <property type="molecule type" value="Genomic_DNA"/>
</dbReference>
<reference evidence="16 17" key="1">
    <citation type="submission" date="2019-03" db="EMBL/GenBank/DDBJ databases">
        <title>Complete genome sequence of Ferrigenium kumadai strain An22, a microaerophilic iron-oxidizing bacterium isolated from a paddy field soil.</title>
        <authorList>
            <person name="Watanabe T."/>
            <person name="Asakawa S."/>
        </authorList>
    </citation>
    <scope>NUCLEOTIDE SEQUENCE [LARGE SCALE GENOMIC DNA]</scope>
    <source>
        <strain evidence="16 17">An22</strain>
    </source>
</reference>
<dbReference type="Pfam" id="PF02518">
    <property type="entry name" value="HATPase_c"/>
    <property type="match status" value="1"/>
</dbReference>
<keyword evidence="5 12" id="KW-0597">Phosphoprotein</keyword>
<keyword evidence="7" id="KW-0547">Nucleotide-binding</keyword>
<name>A0AAN1VZ88_9PROT</name>
<dbReference type="RefSeq" id="WP_212786691.1">
    <property type="nucleotide sequence ID" value="NZ_AP019536.1"/>
</dbReference>
<evidence type="ECO:0000256" key="8">
    <source>
        <dbReference type="ARBA" id="ARBA00022777"/>
    </source>
</evidence>
<feature type="domain" description="Response regulatory" evidence="15">
    <location>
        <begin position="19"/>
        <end position="135"/>
    </location>
</feature>
<dbReference type="InterPro" id="IPR036097">
    <property type="entry name" value="HisK_dim/P_sf"/>
</dbReference>